<dbReference type="PROSITE" id="PS00226">
    <property type="entry name" value="IF_ROD_1"/>
    <property type="match status" value="1"/>
</dbReference>
<dbReference type="Ensembl" id="ENSCPOT00000011131.3">
    <property type="protein sequence ID" value="ENSCPOP00000009913.3"/>
    <property type="gene ID" value="ENSCPOG00000011030.4"/>
</dbReference>
<dbReference type="GO" id="GO:0045109">
    <property type="term" value="P:intermediate filament organization"/>
    <property type="evidence" value="ECO:0007669"/>
    <property type="project" value="TreeGrafter"/>
</dbReference>
<dbReference type="VEuPathDB" id="HostDB:ENSCPOG00000011030"/>
<name>H0VI99_CAVPO</name>
<organism evidence="7 8">
    <name type="scientific">Cavia porcellus</name>
    <name type="common">Guinea pig</name>
    <dbReference type="NCBI Taxonomy" id="10141"/>
    <lineage>
        <taxon>Eukaryota</taxon>
        <taxon>Metazoa</taxon>
        <taxon>Chordata</taxon>
        <taxon>Craniata</taxon>
        <taxon>Vertebrata</taxon>
        <taxon>Euteleostomi</taxon>
        <taxon>Mammalia</taxon>
        <taxon>Eutheria</taxon>
        <taxon>Euarchontoglires</taxon>
        <taxon>Glires</taxon>
        <taxon>Rodentia</taxon>
        <taxon>Hystricomorpha</taxon>
        <taxon>Caviidae</taxon>
        <taxon>Cavia</taxon>
    </lineage>
</organism>
<feature type="coiled-coil region" evidence="4">
    <location>
        <begin position="209"/>
        <end position="257"/>
    </location>
</feature>
<evidence type="ECO:0000313" key="7">
    <source>
        <dbReference type="Ensembl" id="ENSCPOP00000009913.3"/>
    </source>
</evidence>
<feature type="coiled-coil region" evidence="4">
    <location>
        <begin position="335"/>
        <end position="405"/>
    </location>
</feature>
<dbReference type="FunCoup" id="H0VI99">
    <property type="interactions" value="113"/>
</dbReference>
<dbReference type="eggNOG" id="ENOG502QTH0">
    <property type="taxonomic scope" value="Eukaryota"/>
</dbReference>
<dbReference type="AlphaFoldDB" id="H0VI99"/>
<dbReference type="EMBL" id="AAKN02042401">
    <property type="status" value="NOT_ANNOTATED_CDS"/>
    <property type="molecule type" value="Genomic_DNA"/>
</dbReference>
<dbReference type="PANTHER" id="PTHR23239">
    <property type="entry name" value="INTERMEDIATE FILAMENT"/>
    <property type="match status" value="1"/>
</dbReference>
<dbReference type="InterPro" id="IPR039008">
    <property type="entry name" value="IF_rod_dom"/>
</dbReference>
<comment type="similarity">
    <text evidence="3">Belongs to the intermediate filament family.</text>
</comment>
<dbReference type="PROSITE" id="PS51842">
    <property type="entry name" value="IF_ROD_2"/>
    <property type="match status" value="1"/>
</dbReference>
<dbReference type="GO" id="GO:0030855">
    <property type="term" value="P:epithelial cell differentiation"/>
    <property type="evidence" value="ECO:0007669"/>
    <property type="project" value="TreeGrafter"/>
</dbReference>
<feature type="compositionally biased region" description="Low complexity" evidence="5">
    <location>
        <begin position="51"/>
        <end position="62"/>
    </location>
</feature>
<reference evidence="8" key="1">
    <citation type="journal article" date="2011" name="Nature">
        <title>A high-resolution map of human evolutionary constraint using 29 mammals.</title>
        <authorList>
            <person name="Lindblad-Toh K."/>
            <person name="Garber M."/>
            <person name="Zuk O."/>
            <person name="Lin M.F."/>
            <person name="Parker B.J."/>
            <person name="Washietl S."/>
            <person name="Kheradpour P."/>
            <person name="Ernst J."/>
            <person name="Jordan G."/>
            <person name="Mauceli E."/>
            <person name="Ward L.D."/>
            <person name="Lowe C.B."/>
            <person name="Holloway A.K."/>
            <person name="Clamp M."/>
            <person name="Gnerre S."/>
            <person name="Alfoldi J."/>
            <person name="Beal K."/>
            <person name="Chang J."/>
            <person name="Clawson H."/>
            <person name="Cuff J."/>
            <person name="Di Palma F."/>
            <person name="Fitzgerald S."/>
            <person name="Flicek P."/>
            <person name="Guttman M."/>
            <person name="Hubisz M.J."/>
            <person name="Jaffe D.B."/>
            <person name="Jungreis I."/>
            <person name="Kent W.J."/>
            <person name="Kostka D."/>
            <person name="Lara M."/>
            <person name="Martins A.L."/>
            <person name="Massingham T."/>
            <person name="Moltke I."/>
            <person name="Raney B.J."/>
            <person name="Rasmussen M.D."/>
            <person name="Robinson J."/>
            <person name="Stark A."/>
            <person name="Vilella A.J."/>
            <person name="Wen J."/>
            <person name="Xie X."/>
            <person name="Zody M.C."/>
            <person name="Baldwin J."/>
            <person name="Bloom T."/>
            <person name="Chin C.W."/>
            <person name="Heiman D."/>
            <person name="Nicol R."/>
            <person name="Nusbaum C."/>
            <person name="Young S."/>
            <person name="Wilkinson J."/>
            <person name="Worley K.C."/>
            <person name="Kovar C.L."/>
            <person name="Muzny D.M."/>
            <person name="Gibbs R.A."/>
            <person name="Cree A."/>
            <person name="Dihn H.H."/>
            <person name="Fowler G."/>
            <person name="Jhangiani S."/>
            <person name="Joshi V."/>
            <person name="Lee S."/>
            <person name="Lewis L.R."/>
            <person name="Nazareth L.V."/>
            <person name="Okwuonu G."/>
            <person name="Santibanez J."/>
            <person name="Warren W.C."/>
            <person name="Mardis E.R."/>
            <person name="Weinstock G.M."/>
            <person name="Wilson R.K."/>
            <person name="Delehaunty K."/>
            <person name="Dooling D."/>
            <person name="Fronik C."/>
            <person name="Fulton L."/>
            <person name="Fulton B."/>
            <person name="Graves T."/>
            <person name="Minx P."/>
            <person name="Sodergren E."/>
            <person name="Birney E."/>
            <person name="Margulies E.H."/>
            <person name="Herrero J."/>
            <person name="Green E.D."/>
            <person name="Haussler D."/>
            <person name="Siepel A."/>
            <person name="Goldman N."/>
            <person name="Pollard K.S."/>
            <person name="Pedersen J.S."/>
            <person name="Lander E.S."/>
            <person name="Kellis M."/>
        </authorList>
    </citation>
    <scope>NUCLEOTIDE SEQUENCE [LARGE SCALE GENOMIC DNA]</scope>
    <source>
        <strain evidence="8">2N</strain>
    </source>
</reference>
<evidence type="ECO:0000256" key="2">
    <source>
        <dbReference type="ARBA" id="ARBA00023054"/>
    </source>
</evidence>
<dbReference type="STRING" id="10141.ENSCPOP00000009913"/>
<dbReference type="FunFam" id="1.20.5.170:FF:000002">
    <property type="entry name" value="Type I keratin KA11"/>
    <property type="match status" value="1"/>
</dbReference>
<evidence type="ECO:0000259" key="6">
    <source>
        <dbReference type="PROSITE" id="PS51842"/>
    </source>
</evidence>
<protein>
    <submittedName>
        <fullName evidence="7">Keratin 23</fullName>
    </submittedName>
</protein>
<dbReference type="InterPro" id="IPR018039">
    <property type="entry name" value="IF_conserved"/>
</dbReference>
<dbReference type="Gene3D" id="1.20.5.1160">
    <property type="entry name" value="Vasodilator-stimulated phosphoprotein"/>
    <property type="match status" value="1"/>
</dbReference>
<feature type="coiled-coil region" evidence="4">
    <location>
        <begin position="124"/>
        <end position="158"/>
    </location>
</feature>
<dbReference type="PRINTS" id="PR01248">
    <property type="entry name" value="TYPE1KERATIN"/>
</dbReference>
<keyword evidence="2 4" id="KW-0175">Coiled coil</keyword>
<evidence type="ECO:0000256" key="3">
    <source>
        <dbReference type="RuleBase" id="RU000685"/>
    </source>
</evidence>
<dbReference type="Pfam" id="PF00038">
    <property type="entry name" value="Filament"/>
    <property type="match status" value="1"/>
</dbReference>
<dbReference type="SMART" id="SM01391">
    <property type="entry name" value="Filament"/>
    <property type="match status" value="1"/>
</dbReference>
<dbReference type="InterPro" id="IPR002957">
    <property type="entry name" value="Keratin_I"/>
</dbReference>
<dbReference type="GeneTree" id="ENSGT00940000161077"/>
<feature type="domain" description="IF rod" evidence="6">
    <location>
        <begin position="120"/>
        <end position="430"/>
    </location>
</feature>
<sequence>MIGSCWCSCQGGNSHCKRHKTTRAVRTAQSSTAGGQPESSLAPDTDGTMNSSRSYSQSHSASLRGTGGGWGRPGNCPRAPSIHGGAGGARVSVSFSRPSCLPPGGAWAAPRSGPLLGGNGKETMQNLNDRLASYLDKVRALEAANQKLESRILQWHQERDSGSQKDYSQYEENISHLQEKIVDGKMANARILVLMDNARLAMDDFSLKYENEHSLKQDLEVEVEALRKTLDDLTIVTTDLEQEVEGMRKELILMKKQHEQDLRGKPMPSDFKVSVKVDATPREDLIKVLEDMRQEYESIMKKKNQDFDTWFREQSTAMSQEVASPAAVKGTQGDIHELKRTFQALEIDLQAQHNKKSALESMLSETQSRYSCQLQDMQRIISRYEEELQQLRHDLERQNSEYKVLLGIKTHLEKEIATYRQLLEGDSEGAMEESKSSGQASAAPKIKAITQESVNGRIVLSQVNEIQKHA</sequence>
<reference evidence="7" key="2">
    <citation type="submission" date="2025-08" db="UniProtKB">
        <authorList>
            <consortium name="Ensembl"/>
        </authorList>
    </citation>
    <scope>IDENTIFICATION</scope>
    <source>
        <strain evidence="7">2N</strain>
    </source>
</reference>
<dbReference type="HOGENOM" id="CLU_012560_8_1_1"/>
<evidence type="ECO:0000313" key="8">
    <source>
        <dbReference type="Proteomes" id="UP000005447"/>
    </source>
</evidence>
<dbReference type="GO" id="GO:0005882">
    <property type="term" value="C:intermediate filament"/>
    <property type="evidence" value="ECO:0007669"/>
    <property type="project" value="UniProtKB-KW"/>
</dbReference>
<keyword evidence="8" id="KW-1185">Reference proteome</keyword>
<evidence type="ECO:0000256" key="5">
    <source>
        <dbReference type="SAM" id="MobiDB-lite"/>
    </source>
</evidence>
<dbReference type="Proteomes" id="UP000005447">
    <property type="component" value="Unassembled WGS sequence"/>
</dbReference>
<dbReference type="SUPFAM" id="SSF64593">
    <property type="entry name" value="Intermediate filament protein, coiled coil region"/>
    <property type="match status" value="2"/>
</dbReference>
<dbReference type="Gene3D" id="1.20.5.500">
    <property type="entry name" value="Single helix bin"/>
    <property type="match status" value="1"/>
</dbReference>
<gene>
    <name evidence="7" type="primary">KRT23</name>
</gene>
<dbReference type="Gene3D" id="1.20.5.170">
    <property type="match status" value="1"/>
</dbReference>
<keyword evidence="1 3" id="KW-0403">Intermediate filament</keyword>
<evidence type="ECO:0000256" key="1">
    <source>
        <dbReference type="ARBA" id="ARBA00022754"/>
    </source>
</evidence>
<dbReference type="InParanoid" id="H0VI99"/>
<feature type="region of interest" description="Disordered" evidence="5">
    <location>
        <begin position="27"/>
        <end position="75"/>
    </location>
</feature>
<dbReference type="GO" id="GO:0005198">
    <property type="term" value="F:structural molecule activity"/>
    <property type="evidence" value="ECO:0007669"/>
    <property type="project" value="InterPro"/>
</dbReference>
<proteinExistence type="inferred from homology"/>
<feature type="compositionally biased region" description="Polar residues" evidence="5">
    <location>
        <begin position="27"/>
        <end position="39"/>
    </location>
</feature>
<dbReference type="OMA" id="SCILEWH"/>
<reference evidence="7" key="3">
    <citation type="submission" date="2025-09" db="UniProtKB">
        <authorList>
            <consortium name="Ensembl"/>
        </authorList>
    </citation>
    <scope>IDENTIFICATION</scope>
    <source>
        <strain evidence="7">2N</strain>
    </source>
</reference>
<dbReference type="Bgee" id="ENSCPOG00000011030">
    <property type="expression patterns" value="Expressed in zone of skin and 4 other cell types or tissues"/>
</dbReference>
<accession>H0VI99</accession>
<evidence type="ECO:0000256" key="4">
    <source>
        <dbReference type="SAM" id="Coils"/>
    </source>
</evidence>
<dbReference type="PANTHER" id="PTHR23239:SF44">
    <property type="entry name" value="KERATIN, TYPE I CYTOSKELETAL 23"/>
    <property type="match status" value="1"/>
</dbReference>